<dbReference type="Gene3D" id="3.30.420.40">
    <property type="match status" value="1"/>
</dbReference>
<dbReference type="Pfam" id="PF22521">
    <property type="entry name" value="HypF_C_2"/>
    <property type="match status" value="1"/>
</dbReference>
<dbReference type="InterPro" id="IPR017945">
    <property type="entry name" value="DHBP_synth_RibB-like_a/b_dom"/>
</dbReference>
<dbReference type="InterPro" id="IPR006070">
    <property type="entry name" value="Sua5-like_dom"/>
</dbReference>
<dbReference type="Pfam" id="PF07503">
    <property type="entry name" value="zf-HYPF"/>
    <property type="match status" value="2"/>
</dbReference>
<comment type="catalytic activity">
    <reaction evidence="9">
        <text>an acyl phosphate + H2O = a carboxylate + phosphate + H(+)</text>
        <dbReference type="Rhea" id="RHEA:14965"/>
        <dbReference type="ChEBI" id="CHEBI:15377"/>
        <dbReference type="ChEBI" id="CHEBI:15378"/>
        <dbReference type="ChEBI" id="CHEBI:29067"/>
        <dbReference type="ChEBI" id="CHEBI:43474"/>
        <dbReference type="ChEBI" id="CHEBI:59918"/>
        <dbReference type="EC" id="3.6.1.7"/>
    </reaction>
</comment>
<comment type="pathway">
    <text evidence="1">Protein modification; [NiFe] hydrogenase maturation.</text>
</comment>
<feature type="domain" description="YrdC-like" evidence="11">
    <location>
        <begin position="193"/>
        <end position="381"/>
    </location>
</feature>
<feature type="active site" evidence="9">
    <location>
        <position position="36"/>
    </location>
</feature>
<reference evidence="12 13" key="1">
    <citation type="submission" date="2022-03" db="EMBL/GenBank/DDBJ databases">
        <authorList>
            <person name="Koch H."/>
        </authorList>
    </citation>
    <scope>NUCLEOTIDE SEQUENCE [LARGE SCALE GENOMIC DNA]</scope>
    <source>
        <strain evidence="12 13">G1</strain>
    </source>
</reference>
<evidence type="ECO:0000256" key="3">
    <source>
        <dbReference type="ARBA" id="ARBA00022598"/>
    </source>
</evidence>
<comment type="similarity">
    <text evidence="2 8">Belongs to the carbamoyltransferase HypF family.</text>
</comment>
<evidence type="ECO:0000256" key="6">
    <source>
        <dbReference type="ARBA" id="ARBA00022833"/>
    </source>
</evidence>
<sequence length="773" mass="83478">MIRRRFAISGIVQGVGFRPFVFRLASDLALSGQVRNTPAGVEIEVQGAPATVERFAQRLTTELPPLAVVTRCEQRELPTVTGATGFEILPSSGGMPEVQIAPDTALCADCLRELFDPADRRFRHPFITCTNCGPRWTIISAIPYDRPLTTMAAFPLCPACEAEYRDPLDRRFHAQPIACPACGPRLSLVPDHPAPLEHAGSLLRQGLIVAVKGLGGFHLAVDACNDGAVARLRSRKQRDEKPFAVMVPDLATARLIARLSDMEERLLAGPDAPVVIVRRRPDTPLSPLVAPDSRWVGLLLAYTPVHHLLFSNLATTLPALVMTSANRSDEPMIAGDREVRDKLADIADALLTHDRPIQVRTDDSVLRVFRGAPIFYRRSRGFVPRPVRLPFSAPPVLAFGAELKNTVCLTRGADAFMSQHIGDLKNEATFEACRETVEHLCRMLEVRPALLACDLHPDYLSTRLAEDNALRLEQEANTATGSRAQARPIVRVQHHHAHMASCMAENSLDGEVTGVIFDGTGLGYDGTVWGGEFLVGGYGGVRRAGHLRQARLPGGDAAAHEPWRMALSWLFESYGPACFERDLPLLRQMPAAELTTLRLMLERGVNAPYTSSIGRLFDAVAALLGFGSINRFDGQAAMALEAAAENAAESQPLPCPLTLGDNGAFVVDPTPAIRALADGPDGDAGRDRLALAFHRGLAEAVAAGCRRIRADGGPERVVLSGGVFQNRLLTELVYTALAASGFLVFTHRLAPPNDGGIALGQAAIAAYGAKRHP</sequence>
<dbReference type="Pfam" id="PF01300">
    <property type="entry name" value="Sua5_yciO_yrdC"/>
    <property type="match status" value="1"/>
</dbReference>
<evidence type="ECO:0000313" key="12">
    <source>
        <dbReference type="EMBL" id="CAH2030117.1"/>
    </source>
</evidence>
<dbReference type="Pfam" id="PF17788">
    <property type="entry name" value="HypF_C"/>
    <property type="match status" value="1"/>
</dbReference>
<dbReference type="InterPro" id="IPR017968">
    <property type="entry name" value="Acylphosphatase_CS"/>
</dbReference>
<comment type="catalytic activity">
    <reaction evidence="7">
        <text>C-terminal L-cysteinyl-[HypE protein] + carbamoyl phosphate + ATP + H2O = C-terminal S-carboxamide-L-cysteinyl-[HypE protein] + AMP + phosphate + diphosphate + H(+)</text>
        <dbReference type="Rhea" id="RHEA:55636"/>
        <dbReference type="Rhea" id="RHEA-COMP:14247"/>
        <dbReference type="Rhea" id="RHEA-COMP:14392"/>
        <dbReference type="ChEBI" id="CHEBI:15377"/>
        <dbReference type="ChEBI" id="CHEBI:15378"/>
        <dbReference type="ChEBI" id="CHEBI:30616"/>
        <dbReference type="ChEBI" id="CHEBI:33019"/>
        <dbReference type="ChEBI" id="CHEBI:43474"/>
        <dbReference type="ChEBI" id="CHEBI:58228"/>
        <dbReference type="ChEBI" id="CHEBI:76913"/>
        <dbReference type="ChEBI" id="CHEBI:139126"/>
        <dbReference type="ChEBI" id="CHEBI:456215"/>
    </reaction>
</comment>
<dbReference type="InterPro" id="IPR055128">
    <property type="entry name" value="HypF_C_2"/>
</dbReference>
<dbReference type="SUPFAM" id="SSF55821">
    <property type="entry name" value="YrdC/RibB"/>
    <property type="match status" value="1"/>
</dbReference>
<dbReference type="PANTHER" id="PTHR42959:SF1">
    <property type="entry name" value="CARBAMOYLTRANSFERASE HYPF"/>
    <property type="match status" value="1"/>
</dbReference>
<dbReference type="SUPFAM" id="SSF53067">
    <property type="entry name" value="Actin-like ATPase domain"/>
    <property type="match status" value="1"/>
</dbReference>
<evidence type="ECO:0000259" key="11">
    <source>
        <dbReference type="PROSITE" id="PS51163"/>
    </source>
</evidence>
<dbReference type="EC" id="6.2.-.-" evidence="8"/>
<evidence type="ECO:0000256" key="4">
    <source>
        <dbReference type="ARBA" id="ARBA00022723"/>
    </source>
</evidence>
<dbReference type="PIRSF" id="PIRSF006256">
    <property type="entry name" value="CMPcnvr_hdrg_mat"/>
    <property type="match status" value="1"/>
</dbReference>
<dbReference type="Proteomes" id="UP001295463">
    <property type="component" value="Chromosome"/>
</dbReference>
<keyword evidence="3 12" id="KW-0436">Ligase</keyword>
<dbReference type="InterPro" id="IPR011125">
    <property type="entry name" value="Znf_HypF"/>
</dbReference>
<name>A0ABM9D4E3_9BACT</name>
<keyword evidence="5" id="KW-0863">Zinc-finger</keyword>
<dbReference type="NCBIfam" id="TIGR00143">
    <property type="entry name" value="hypF"/>
    <property type="match status" value="1"/>
</dbReference>
<evidence type="ECO:0000256" key="1">
    <source>
        <dbReference type="ARBA" id="ARBA00004711"/>
    </source>
</evidence>
<dbReference type="Gene3D" id="3.30.110.120">
    <property type="match status" value="1"/>
</dbReference>
<dbReference type="InterPro" id="IPR041440">
    <property type="entry name" value="HypF_C"/>
</dbReference>
<dbReference type="Gene3D" id="3.30.420.360">
    <property type="match status" value="1"/>
</dbReference>
<keyword evidence="13" id="KW-1185">Reference proteome</keyword>
<dbReference type="InterPro" id="IPR051060">
    <property type="entry name" value="Carbamoyltrans_HypF-like"/>
</dbReference>
<dbReference type="InterPro" id="IPR004421">
    <property type="entry name" value="Carbamoyltransferase_HypF"/>
</dbReference>
<dbReference type="RefSeq" id="WP_305731079.1">
    <property type="nucleotide sequence ID" value="NZ_OW150024.1"/>
</dbReference>
<evidence type="ECO:0000256" key="2">
    <source>
        <dbReference type="ARBA" id="ARBA00008097"/>
    </source>
</evidence>
<evidence type="ECO:0000256" key="8">
    <source>
        <dbReference type="PIRNR" id="PIRNR006256"/>
    </source>
</evidence>
<keyword evidence="9" id="KW-0378">Hydrolase</keyword>
<gene>
    <name evidence="12" type="primary">hypF</name>
    <name evidence="12" type="ORF">GEAMG1_0295</name>
</gene>
<dbReference type="EMBL" id="OW150024">
    <property type="protein sequence ID" value="CAH2030117.1"/>
    <property type="molecule type" value="Genomic_DNA"/>
</dbReference>
<proteinExistence type="inferred from homology"/>
<dbReference type="PROSITE" id="PS51163">
    <property type="entry name" value="YRDC"/>
    <property type="match status" value="1"/>
</dbReference>
<dbReference type="PANTHER" id="PTHR42959">
    <property type="entry name" value="CARBAMOYLTRANSFERASE"/>
    <property type="match status" value="1"/>
</dbReference>
<dbReference type="InterPro" id="IPR043129">
    <property type="entry name" value="ATPase_NBD"/>
</dbReference>
<dbReference type="Gene3D" id="3.90.870.50">
    <property type="match status" value="1"/>
</dbReference>
<evidence type="ECO:0000256" key="9">
    <source>
        <dbReference type="PROSITE-ProRule" id="PRU00520"/>
    </source>
</evidence>
<dbReference type="PROSITE" id="PS00150">
    <property type="entry name" value="ACYLPHOSPHATASE_1"/>
    <property type="match status" value="1"/>
</dbReference>
<dbReference type="GO" id="GO:0016874">
    <property type="term" value="F:ligase activity"/>
    <property type="evidence" value="ECO:0007669"/>
    <property type="project" value="UniProtKB-KW"/>
</dbReference>
<feature type="domain" description="Acylphosphatase-like" evidence="10">
    <location>
        <begin position="3"/>
        <end position="90"/>
    </location>
</feature>
<protein>
    <recommendedName>
        <fullName evidence="8">Carbamoyltransferase</fullName>
        <ecNumber evidence="8">6.2.-.-</ecNumber>
    </recommendedName>
</protein>
<evidence type="ECO:0000313" key="13">
    <source>
        <dbReference type="Proteomes" id="UP001295463"/>
    </source>
</evidence>
<accession>A0ABM9D4E3</accession>
<evidence type="ECO:0000259" key="10">
    <source>
        <dbReference type="PROSITE" id="PS51160"/>
    </source>
</evidence>
<dbReference type="InterPro" id="IPR001792">
    <property type="entry name" value="Acylphosphatase-like_dom"/>
</dbReference>
<keyword evidence="4" id="KW-0479">Metal-binding</keyword>
<dbReference type="PROSITE" id="PS51160">
    <property type="entry name" value="ACYLPHOSPHATASE_3"/>
    <property type="match status" value="1"/>
</dbReference>
<feature type="active site" evidence="9">
    <location>
        <position position="18"/>
    </location>
</feature>
<organism evidence="12 13">
    <name type="scientific">Trichlorobacter ammonificans</name>
    <dbReference type="NCBI Taxonomy" id="2916410"/>
    <lineage>
        <taxon>Bacteria</taxon>
        <taxon>Pseudomonadati</taxon>
        <taxon>Thermodesulfobacteriota</taxon>
        <taxon>Desulfuromonadia</taxon>
        <taxon>Geobacterales</taxon>
        <taxon>Geobacteraceae</taxon>
        <taxon>Trichlorobacter</taxon>
    </lineage>
</organism>
<dbReference type="SUPFAM" id="SSF54975">
    <property type="entry name" value="Acylphosphatase/BLUF domain-like"/>
    <property type="match status" value="1"/>
</dbReference>
<dbReference type="Pfam" id="PF00708">
    <property type="entry name" value="Acylphosphatase"/>
    <property type="match status" value="1"/>
</dbReference>
<dbReference type="InterPro" id="IPR036046">
    <property type="entry name" value="Acylphosphatase-like_dom_sf"/>
</dbReference>
<evidence type="ECO:0000256" key="7">
    <source>
        <dbReference type="ARBA" id="ARBA00048220"/>
    </source>
</evidence>
<keyword evidence="6" id="KW-0862">Zinc</keyword>
<evidence type="ECO:0000256" key="5">
    <source>
        <dbReference type="ARBA" id="ARBA00022771"/>
    </source>
</evidence>